<name>A0A8J3A8N5_9ACTN</name>
<dbReference type="Proteomes" id="UP000650511">
    <property type="component" value="Unassembled WGS sequence"/>
</dbReference>
<dbReference type="InterPro" id="IPR036291">
    <property type="entry name" value="NAD(P)-bd_dom_sf"/>
</dbReference>
<dbReference type="SUPFAM" id="SSF51735">
    <property type="entry name" value="NAD(P)-binding Rossmann-fold domains"/>
    <property type="match status" value="1"/>
</dbReference>
<organism evidence="3 4">
    <name type="scientific">Egicoccus halophilus</name>
    <dbReference type="NCBI Taxonomy" id="1670830"/>
    <lineage>
        <taxon>Bacteria</taxon>
        <taxon>Bacillati</taxon>
        <taxon>Actinomycetota</taxon>
        <taxon>Nitriliruptoria</taxon>
        <taxon>Egicoccales</taxon>
        <taxon>Egicoccaceae</taxon>
        <taxon>Egicoccus</taxon>
    </lineage>
</organism>
<reference evidence="3" key="1">
    <citation type="journal article" date="2014" name="Int. J. Syst. Evol. Microbiol.">
        <title>Complete genome sequence of Corynebacterium casei LMG S-19264T (=DSM 44701T), isolated from a smear-ripened cheese.</title>
        <authorList>
            <consortium name="US DOE Joint Genome Institute (JGI-PGF)"/>
            <person name="Walter F."/>
            <person name="Albersmeier A."/>
            <person name="Kalinowski J."/>
            <person name="Ruckert C."/>
        </authorList>
    </citation>
    <scope>NUCLEOTIDE SEQUENCE</scope>
    <source>
        <strain evidence="3">CGMCC 1.14988</strain>
    </source>
</reference>
<feature type="domain" description="NAD-dependent epimerase/dehydratase" evidence="2">
    <location>
        <begin position="3"/>
        <end position="225"/>
    </location>
</feature>
<dbReference type="Pfam" id="PF01370">
    <property type="entry name" value="Epimerase"/>
    <property type="match status" value="1"/>
</dbReference>
<keyword evidence="4" id="KW-1185">Reference proteome</keyword>
<sequence length="361" mass="38586">MRVVVLGATGNVGTSVVRALARDDAVTQIVGVARHVPRQSMDPKLVWESGDVEDVDGLRRVVRGADAVVHLVWLIQPSRDLSRLWRVNAEGSANVLAAVEAEDVPVLVYASSVGAYSPGPADGRAVDESWPTHGIPTSPYSREKAYVERLLDAAEAREPSRRIVRLRPALLFKAEAASRLRRLFLGSLFPNALARPGAVPVLPNVPGLQFQALHTGDVADAFHAGVVRDVRGAFNLAADPVLGLEEIADLLGARTVDVPVRLARTAVRATWAARLHPVDVGWFDLALRTPLLDAGRARRELGWAPRISATEALLEILGGVRRGTGGATPALQPDTWSARPAELATAQGAREIDPPTDTPTG</sequence>
<dbReference type="OrthoDB" id="3338687at2"/>
<reference evidence="3" key="2">
    <citation type="submission" date="2020-09" db="EMBL/GenBank/DDBJ databases">
        <authorList>
            <person name="Sun Q."/>
            <person name="Zhou Y."/>
        </authorList>
    </citation>
    <scope>NUCLEOTIDE SEQUENCE</scope>
    <source>
        <strain evidence="3">CGMCC 1.14988</strain>
    </source>
</reference>
<comment type="caution">
    <text evidence="3">The sequence shown here is derived from an EMBL/GenBank/DDBJ whole genome shotgun (WGS) entry which is preliminary data.</text>
</comment>
<dbReference type="InterPro" id="IPR051783">
    <property type="entry name" value="NAD(P)-dependent_oxidoreduct"/>
</dbReference>
<dbReference type="GO" id="GO:0005737">
    <property type="term" value="C:cytoplasm"/>
    <property type="evidence" value="ECO:0007669"/>
    <property type="project" value="TreeGrafter"/>
</dbReference>
<dbReference type="PANTHER" id="PTHR48079">
    <property type="entry name" value="PROTEIN YEEZ"/>
    <property type="match status" value="1"/>
</dbReference>
<gene>
    <name evidence="3" type="ORF">GCM10011354_09860</name>
</gene>
<evidence type="ECO:0000313" key="4">
    <source>
        <dbReference type="Proteomes" id="UP000650511"/>
    </source>
</evidence>
<dbReference type="GO" id="GO:0004029">
    <property type="term" value="F:aldehyde dehydrogenase (NAD+) activity"/>
    <property type="evidence" value="ECO:0007669"/>
    <property type="project" value="TreeGrafter"/>
</dbReference>
<evidence type="ECO:0000259" key="2">
    <source>
        <dbReference type="Pfam" id="PF01370"/>
    </source>
</evidence>
<evidence type="ECO:0000256" key="1">
    <source>
        <dbReference type="SAM" id="MobiDB-lite"/>
    </source>
</evidence>
<protein>
    <submittedName>
        <fullName evidence="3">NAD-dependent epimerase</fullName>
    </submittedName>
</protein>
<dbReference type="InterPro" id="IPR001509">
    <property type="entry name" value="Epimerase_deHydtase"/>
</dbReference>
<accession>A0A8J3A8N5</accession>
<dbReference type="RefSeq" id="WP_130649700.1">
    <property type="nucleotide sequence ID" value="NZ_BMHA01000003.1"/>
</dbReference>
<dbReference type="Gene3D" id="3.40.50.720">
    <property type="entry name" value="NAD(P)-binding Rossmann-like Domain"/>
    <property type="match status" value="1"/>
</dbReference>
<dbReference type="PANTHER" id="PTHR48079:SF6">
    <property type="entry name" value="NAD(P)-BINDING DOMAIN-CONTAINING PROTEIN-RELATED"/>
    <property type="match status" value="1"/>
</dbReference>
<proteinExistence type="predicted"/>
<evidence type="ECO:0000313" key="3">
    <source>
        <dbReference type="EMBL" id="GGI04591.1"/>
    </source>
</evidence>
<dbReference type="AlphaFoldDB" id="A0A8J3A8N5"/>
<feature type="region of interest" description="Disordered" evidence="1">
    <location>
        <begin position="325"/>
        <end position="361"/>
    </location>
</feature>
<dbReference type="EMBL" id="BMHA01000003">
    <property type="protein sequence ID" value="GGI04591.1"/>
    <property type="molecule type" value="Genomic_DNA"/>
</dbReference>